<dbReference type="Gene3D" id="3.40.50.150">
    <property type="entry name" value="Vaccinia Virus protein VP39"/>
    <property type="match status" value="1"/>
</dbReference>
<dbReference type="PANTHER" id="PTHR32010">
    <property type="entry name" value="PHOTOSYSTEM II STABILITY/ASSEMBLY FACTOR HCF136, CHLOROPLASTIC"/>
    <property type="match status" value="1"/>
</dbReference>
<feature type="region of interest" description="Disordered" evidence="1">
    <location>
        <begin position="362"/>
        <end position="385"/>
    </location>
</feature>
<dbReference type="Pfam" id="PF05623">
    <property type="entry name" value="DUF789"/>
    <property type="match status" value="1"/>
</dbReference>
<feature type="region of interest" description="Disordered" evidence="1">
    <location>
        <begin position="497"/>
        <end position="517"/>
    </location>
</feature>
<dbReference type="Proteomes" id="UP000823775">
    <property type="component" value="Unassembled WGS sequence"/>
</dbReference>
<comment type="caution">
    <text evidence="2">The sequence shown here is derived from an EMBL/GenBank/DDBJ whole genome shotgun (WGS) entry which is preliminary data.</text>
</comment>
<feature type="region of interest" description="Disordered" evidence="1">
    <location>
        <begin position="1045"/>
        <end position="1064"/>
    </location>
</feature>
<evidence type="ECO:0000256" key="1">
    <source>
        <dbReference type="SAM" id="MobiDB-lite"/>
    </source>
</evidence>
<feature type="compositionally biased region" description="Basic residues" evidence="1">
    <location>
        <begin position="369"/>
        <end position="383"/>
    </location>
</feature>
<evidence type="ECO:0000313" key="3">
    <source>
        <dbReference type="Proteomes" id="UP000823775"/>
    </source>
</evidence>
<protein>
    <submittedName>
        <fullName evidence="2">Uncharacterized protein</fullName>
    </submittedName>
</protein>
<organism evidence="2 3">
    <name type="scientific">Datura stramonium</name>
    <name type="common">Jimsonweed</name>
    <name type="synonym">Common thornapple</name>
    <dbReference type="NCBI Taxonomy" id="4076"/>
    <lineage>
        <taxon>Eukaryota</taxon>
        <taxon>Viridiplantae</taxon>
        <taxon>Streptophyta</taxon>
        <taxon>Embryophyta</taxon>
        <taxon>Tracheophyta</taxon>
        <taxon>Spermatophyta</taxon>
        <taxon>Magnoliopsida</taxon>
        <taxon>eudicotyledons</taxon>
        <taxon>Gunneridae</taxon>
        <taxon>Pentapetalae</taxon>
        <taxon>asterids</taxon>
        <taxon>lamiids</taxon>
        <taxon>Solanales</taxon>
        <taxon>Solanaceae</taxon>
        <taxon>Solanoideae</taxon>
        <taxon>Datureae</taxon>
        <taxon>Datura</taxon>
    </lineage>
</organism>
<dbReference type="PANTHER" id="PTHR32010:SF22">
    <property type="entry name" value="DNA BINDING PROTEIN"/>
    <property type="match status" value="1"/>
</dbReference>
<name>A0ABS8RSU1_DATST</name>
<dbReference type="InterPro" id="IPR008507">
    <property type="entry name" value="DUF789"/>
</dbReference>
<feature type="region of interest" description="Disordered" evidence="1">
    <location>
        <begin position="126"/>
        <end position="149"/>
    </location>
</feature>
<feature type="compositionally biased region" description="Acidic residues" evidence="1">
    <location>
        <begin position="137"/>
        <end position="149"/>
    </location>
</feature>
<feature type="compositionally biased region" description="Polar residues" evidence="1">
    <location>
        <begin position="500"/>
        <end position="514"/>
    </location>
</feature>
<accession>A0ABS8RSU1</accession>
<dbReference type="InterPro" id="IPR029063">
    <property type="entry name" value="SAM-dependent_MTases_sf"/>
</dbReference>
<feature type="compositionally biased region" description="Low complexity" evidence="1">
    <location>
        <begin position="1045"/>
        <end position="1063"/>
    </location>
</feature>
<reference evidence="2 3" key="1">
    <citation type="journal article" date="2021" name="BMC Genomics">
        <title>Datura genome reveals duplications of psychoactive alkaloid biosynthetic genes and high mutation rate following tissue culture.</title>
        <authorList>
            <person name="Rajewski A."/>
            <person name="Carter-House D."/>
            <person name="Stajich J."/>
            <person name="Litt A."/>
        </authorList>
    </citation>
    <scope>NUCLEOTIDE SEQUENCE [LARGE SCALE GENOMIC DNA]</scope>
    <source>
        <strain evidence="2">AR-01</strain>
    </source>
</reference>
<sequence length="1266" mass="141760">MLDIAPEREVDGDLILSDMGQGLGLRPGVLDGAISISAVQWLCNADKSSHEPRLRLKAFFGSLYRCLGRGVRAVLQVYPENIAQRELILGFAMRAGFSGGIVVDYLHGTKRRKEYLVLTCGPPSLSSVTPEGKGEDGESCSDEDSSGDEENQTLLLDSEEIIAEVFRSVSLIICPTANLRLKMHGVLGRSGSDIQKNPDIDDSTLSRKSLEVLKFSSSPTVVYIRCCKSQCSTDVTFFSLEPNGRWRVLVLPQQYLYREICWKSPQSNVNSLQVGSLLPLTSLLFGRQKIQRVTYIDATLESILSSSSLRHEGALSNLNEWNMLSITSSGQNPITECEFPGTISHGSDSVSVEDKCIHDSKKERSTVKYSRKKPRKKGKRNRNVKCSNGLNELQSGVGYSITQAVIQNTQHRSSRSSANICNSLMNDAMTNDESSQRGCKSYHPITRTEVTSNGDILKSTKCDGPGQIEELSERKKCSKQHVGNLYGTEKRDKYFRRVPNDSNGYASSTGNQNSHAKRENYQCIWKRVQKSDADVSNCDSEKFNFAFPQFDDKLKKNALKKKFPNPVDSIILSQSAHENQEKLKVPKNPRRHNYPGSLQENESQCRKGSSDNGACSNACLKTNMQSDGVFGSPSQIATAKRLINAADSQTRTSSFRARYKKRNVQYVPLKTIPNPEACSRNLDAKENVPIVVSSVDDQMVEHHFLLPRSEKFNGLTEQQGELLAVDGEGDKMDKEVSPSGQIKHEHDTVPQAVSESWMHQELKDSELPNCLSVGMLVEPERWTSKNATQEQLASRCLAPVFSSVNLRVINAGQNVENIKASPGNTQFGKLRNHYTCTLEQGCNNAAMAKFFIPEAKSKTFHSLENDWRNIARAVNDAHRTQLVSEAIEIDKGYPAAEFEKLLHSAAPIICPSASIQACQACFPSRATNAPLCRHEIPNVSLKNLWQWYEKHGNYGLEVKAEDHRNARQFGMDHFEFRAYFVPYLSSIQLFKDHRTHPIHNDTRTLGSMEVDGKMNKTSESSSNVELRSIFSVLVPQPVVEDSSSLLRKGGLSDSGSSSECSNGDLHHLPDEFELSDDMELLFEYFESEQPQRRRPLFETIQEVVSGDGCPKNCRSYGDPTILHTVSLHDLHPHSWFSVAWYPIYRIPDGNLRAAFLTYHSLGHFIQREQSLKACSVDVCTVSPIIGLQSYNAQGECWFQPRHSTDDLTEEFLDLDLHTVLRERLRTLQQTASIMSRAVRKIGSDTLVNMHPDYEFFLTRGRVANCF</sequence>
<evidence type="ECO:0000313" key="2">
    <source>
        <dbReference type="EMBL" id="MCD7449792.1"/>
    </source>
</evidence>
<feature type="region of interest" description="Disordered" evidence="1">
    <location>
        <begin position="571"/>
        <end position="607"/>
    </location>
</feature>
<gene>
    <name evidence="2" type="ORF">HAX54_001529</name>
</gene>
<proteinExistence type="predicted"/>
<dbReference type="EMBL" id="JACEIK010000106">
    <property type="protein sequence ID" value="MCD7449792.1"/>
    <property type="molecule type" value="Genomic_DNA"/>
</dbReference>
<keyword evidence="3" id="KW-1185">Reference proteome</keyword>